<accession>U6LN63</accession>
<sequence>MQKNDSSFSQRSSASSPPVGSGVSSDTSSLGNNSLPHSNQQSISIIRPAIESLEGTSPEELLVATKDCDVKAAAECGSQLSHIDGPCETEELLVPFNKRPSYLRISRRLKQIRVLPALTACFSSLVITSAVCGAEIAIRAVDIFSAVALLCSSVVACILAAFATHQKSHVLLVGLVMLEILFTLYTIAFACVGIVNVGLLRKRQDGLQQDDTMQAEQRENALKITRRMLTEQAIFAGLYFLTAAAHCCAAASVNHLRAVVRPFDSRLRRKRQRAAAMKKLNVLPPPKEGEIDGAREQGAKARRSSKDLQLLQYNHVGLPEDPRSHGSDGHDGSHSSEPEEGADMESVRRSASNALTSSPSSDATGSITAGNNSAKALEDSQTLA</sequence>
<feature type="transmembrane region" description="Helical" evidence="2">
    <location>
        <begin position="233"/>
        <end position="260"/>
    </location>
</feature>
<feature type="compositionally biased region" description="Basic and acidic residues" evidence="1">
    <location>
        <begin position="318"/>
        <end position="337"/>
    </location>
</feature>
<feature type="region of interest" description="Disordered" evidence="1">
    <location>
        <begin position="278"/>
        <end position="384"/>
    </location>
</feature>
<reference evidence="3" key="1">
    <citation type="submission" date="2013-10" db="EMBL/GenBank/DDBJ databases">
        <title>Genomic analysis of the causative agents of coccidiosis in chickens.</title>
        <authorList>
            <person name="Reid A.J."/>
            <person name="Blake D."/>
            <person name="Billington K."/>
            <person name="Browne H."/>
            <person name="Dunn M."/>
            <person name="Hung S."/>
            <person name="Kawahara F."/>
            <person name="Miranda-Saavedra D."/>
            <person name="Mourier T."/>
            <person name="Nagra H."/>
            <person name="Otto T.D."/>
            <person name="Rawlings N."/>
            <person name="Sanchez A."/>
            <person name="Sanders M."/>
            <person name="Subramaniam C."/>
            <person name="Tay Y."/>
            <person name="Dear P."/>
            <person name="Doerig C."/>
            <person name="Gruber A."/>
            <person name="Parkinson J."/>
            <person name="Shirley M."/>
            <person name="Wan K.L."/>
            <person name="Berriman M."/>
            <person name="Tomley F."/>
            <person name="Pain A."/>
        </authorList>
    </citation>
    <scope>NUCLEOTIDE SEQUENCE [LARGE SCALE GENOMIC DNA]</scope>
    <source>
        <strain evidence="3">Houghton</strain>
    </source>
</reference>
<feature type="compositionally biased region" description="Low complexity" evidence="1">
    <location>
        <begin position="1"/>
        <end position="29"/>
    </location>
</feature>
<feature type="transmembrane region" description="Helical" evidence="2">
    <location>
        <begin position="170"/>
        <end position="195"/>
    </location>
</feature>
<feature type="compositionally biased region" description="Low complexity" evidence="1">
    <location>
        <begin position="350"/>
        <end position="363"/>
    </location>
</feature>
<evidence type="ECO:0000313" key="3">
    <source>
        <dbReference type="EMBL" id="CDJ49245.1"/>
    </source>
</evidence>
<keyword evidence="4" id="KW-1185">Reference proteome</keyword>
<dbReference type="AlphaFoldDB" id="U6LN63"/>
<keyword evidence="2" id="KW-1133">Transmembrane helix</keyword>
<evidence type="ECO:0000256" key="1">
    <source>
        <dbReference type="SAM" id="MobiDB-lite"/>
    </source>
</evidence>
<reference evidence="3" key="2">
    <citation type="submission" date="2013-10" db="EMBL/GenBank/DDBJ databases">
        <authorList>
            <person name="Aslett M."/>
        </authorList>
    </citation>
    <scope>NUCLEOTIDE SEQUENCE [LARGE SCALE GENOMIC DNA]</scope>
    <source>
        <strain evidence="3">Houghton</strain>
    </source>
</reference>
<feature type="region of interest" description="Disordered" evidence="1">
    <location>
        <begin position="1"/>
        <end position="39"/>
    </location>
</feature>
<protein>
    <recommendedName>
        <fullName evidence="5">Transmembrane protein</fullName>
    </recommendedName>
</protein>
<feature type="transmembrane region" description="Helical" evidence="2">
    <location>
        <begin position="114"/>
        <end position="137"/>
    </location>
</feature>
<feature type="transmembrane region" description="Helical" evidence="2">
    <location>
        <begin position="143"/>
        <end position="163"/>
    </location>
</feature>
<dbReference type="VEuPathDB" id="ToxoDB:EBH_0024900"/>
<dbReference type="OrthoDB" id="347601at2759"/>
<gene>
    <name evidence="3" type="ORF">EBH_0024900</name>
</gene>
<dbReference type="EMBL" id="HG711564">
    <property type="protein sequence ID" value="CDJ49245.1"/>
    <property type="molecule type" value="Genomic_DNA"/>
</dbReference>
<feature type="compositionally biased region" description="Polar residues" evidence="1">
    <location>
        <begin position="30"/>
        <end position="39"/>
    </location>
</feature>
<dbReference type="Proteomes" id="UP000030750">
    <property type="component" value="Unassembled WGS sequence"/>
</dbReference>
<evidence type="ECO:0000256" key="2">
    <source>
        <dbReference type="SAM" id="Phobius"/>
    </source>
</evidence>
<keyword evidence="2" id="KW-0812">Transmembrane</keyword>
<evidence type="ECO:0000313" key="4">
    <source>
        <dbReference type="Proteomes" id="UP000030750"/>
    </source>
</evidence>
<feature type="compositionally biased region" description="Polar residues" evidence="1">
    <location>
        <begin position="364"/>
        <end position="384"/>
    </location>
</feature>
<proteinExistence type="predicted"/>
<feature type="compositionally biased region" description="Basic and acidic residues" evidence="1">
    <location>
        <begin position="287"/>
        <end position="299"/>
    </location>
</feature>
<evidence type="ECO:0008006" key="5">
    <source>
        <dbReference type="Google" id="ProtNLM"/>
    </source>
</evidence>
<keyword evidence="2" id="KW-0472">Membrane</keyword>
<name>U6LN63_9EIME</name>
<organism evidence="3 4">
    <name type="scientific">Eimeria brunetti</name>
    <dbReference type="NCBI Taxonomy" id="51314"/>
    <lineage>
        <taxon>Eukaryota</taxon>
        <taxon>Sar</taxon>
        <taxon>Alveolata</taxon>
        <taxon>Apicomplexa</taxon>
        <taxon>Conoidasida</taxon>
        <taxon>Coccidia</taxon>
        <taxon>Eucoccidiorida</taxon>
        <taxon>Eimeriorina</taxon>
        <taxon>Eimeriidae</taxon>
        <taxon>Eimeria</taxon>
    </lineage>
</organism>